<dbReference type="GO" id="GO:0000160">
    <property type="term" value="P:phosphorelay signal transduction system"/>
    <property type="evidence" value="ECO:0007669"/>
    <property type="project" value="InterPro"/>
</dbReference>
<dbReference type="SMART" id="SM01043">
    <property type="entry name" value="BTAD"/>
    <property type="match status" value="1"/>
</dbReference>
<evidence type="ECO:0000256" key="2">
    <source>
        <dbReference type="ARBA" id="ARBA00023125"/>
    </source>
</evidence>
<comment type="similarity">
    <text evidence="1">Belongs to the AfsR/DnrI/RedD regulatory family.</text>
</comment>
<dbReference type="GO" id="GO:0003677">
    <property type="term" value="F:DNA binding"/>
    <property type="evidence" value="ECO:0007669"/>
    <property type="project" value="UniProtKB-UniRule"/>
</dbReference>
<dbReference type="Proteomes" id="UP000293433">
    <property type="component" value="Unassembled WGS sequence"/>
</dbReference>
<dbReference type="PANTHER" id="PTHR35807">
    <property type="entry name" value="TRANSCRIPTIONAL REGULATOR REDD-RELATED"/>
    <property type="match status" value="1"/>
</dbReference>
<protein>
    <submittedName>
        <fullName evidence="5">DNA-binding SARP family transcriptional activator</fullName>
    </submittedName>
</protein>
<dbReference type="InterPro" id="IPR016032">
    <property type="entry name" value="Sig_transdc_resp-reg_C-effctor"/>
</dbReference>
<keyword evidence="2 3" id="KW-0238">DNA-binding</keyword>
<dbReference type="PANTHER" id="PTHR35807:SF2">
    <property type="entry name" value="TRANSCRIPTIONAL ACTIVATOR DOMAIN"/>
    <property type="match status" value="1"/>
</dbReference>
<evidence type="ECO:0000313" key="6">
    <source>
        <dbReference type="Proteomes" id="UP000293433"/>
    </source>
</evidence>
<feature type="DNA-binding region" description="OmpR/PhoB-type" evidence="3">
    <location>
        <begin position="34"/>
        <end position="134"/>
    </location>
</feature>
<dbReference type="RefSeq" id="WP_130482828.1">
    <property type="nucleotide sequence ID" value="NZ_SGWV01000010.1"/>
</dbReference>
<evidence type="ECO:0000256" key="1">
    <source>
        <dbReference type="ARBA" id="ARBA00005820"/>
    </source>
</evidence>
<dbReference type="AlphaFoldDB" id="A0A4Q7LIQ0"/>
<dbReference type="OrthoDB" id="9150494at2"/>
<proteinExistence type="inferred from homology"/>
<dbReference type="Pfam" id="PF03704">
    <property type="entry name" value="BTAD"/>
    <property type="match status" value="1"/>
</dbReference>
<keyword evidence="6" id="KW-1185">Reference proteome</keyword>
<dbReference type="GO" id="GO:0006355">
    <property type="term" value="P:regulation of DNA-templated transcription"/>
    <property type="evidence" value="ECO:0007669"/>
    <property type="project" value="InterPro"/>
</dbReference>
<dbReference type="PROSITE" id="PS51755">
    <property type="entry name" value="OMPR_PHOB"/>
    <property type="match status" value="1"/>
</dbReference>
<dbReference type="InterPro" id="IPR036388">
    <property type="entry name" value="WH-like_DNA-bd_sf"/>
</dbReference>
<organism evidence="5 6">
    <name type="scientific">Sphaerotilus mobilis</name>
    <dbReference type="NCBI Taxonomy" id="47994"/>
    <lineage>
        <taxon>Bacteria</taxon>
        <taxon>Pseudomonadati</taxon>
        <taxon>Pseudomonadota</taxon>
        <taxon>Betaproteobacteria</taxon>
        <taxon>Burkholderiales</taxon>
        <taxon>Sphaerotilaceae</taxon>
        <taxon>Sphaerotilus</taxon>
    </lineage>
</organism>
<dbReference type="InterPro" id="IPR011990">
    <property type="entry name" value="TPR-like_helical_dom_sf"/>
</dbReference>
<comment type="caution">
    <text evidence="5">The sequence shown here is derived from an EMBL/GenBank/DDBJ whole genome shotgun (WGS) entry which is preliminary data.</text>
</comment>
<dbReference type="SUPFAM" id="SSF48452">
    <property type="entry name" value="TPR-like"/>
    <property type="match status" value="1"/>
</dbReference>
<dbReference type="SUPFAM" id="SSF46894">
    <property type="entry name" value="C-terminal effector domain of the bipartite response regulators"/>
    <property type="match status" value="1"/>
</dbReference>
<sequence>MELDVLSRPAAMAGPTLVLPFDRPIAPAPLPVSSRPAALAEPMLTVHMLDGLQLSLGGQRIQDLPHGKARALLRVLLLQRRRPMSRLRLCSLLWPEADPAGARNSLHVTLHRLRRAIGDSGLIRHGDEGYQLVAPGEVWLDAEQFVLHAEVGALEDLRGNLDEAITEYESAIALYRSDLLDDGEHEPALACDDQALRDRFNQALERLARLRESREDLHGCLRVSLRHLGIDPCNEQAHRRLMRCYARLGQVQLAERQFRTCVDTLRRQLGVTPQAETIELHRRLLVDRHQPSASWFASRSAPSGG</sequence>
<accession>A0A4Q7LIQ0</accession>
<reference evidence="5 6" key="1">
    <citation type="submission" date="2019-02" db="EMBL/GenBank/DDBJ databases">
        <title>Genomic Encyclopedia of Type Strains, Phase IV (KMG-IV): sequencing the most valuable type-strain genomes for metagenomic binning, comparative biology and taxonomic classification.</title>
        <authorList>
            <person name="Goeker M."/>
        </authorList>
    </citation>
    <scope>NUCLEOTIDE SEQUENCE [LARGE SCALE GENOMIC DNA]</scope>
    <source>
        <strain evidence="5 6">DSM 10617</strain>
    </source>
</reference>
<dbReference type="Gene3D" id="1.25.40.10">
    <property type="entry name" value="Tetratricopeptide repeat domain"/>
    <property type="match status" value="1"/>
</dbReference>
<name>A0A4Q7LIQ0_9BURK</name>
<dbReference type="Gene3D" id="1.10.10.10">
    <property type="entry name" value="Winged helix-like DNA-binding domain superfamily/Winged helix DNA-binding domain"/>
    <property type="match status" value="1"/>
</dbReference>
<dbReference type="InterPro" id="IPR051677">
    <property type="entry name" value="AfsR-DnrI-RedD_regulator"/>
</dbReference>
<dbReference type="Pfam" id="PF00486">
    <property type="entry name" value="Trans_reg_C"/>
    <property type="match status" value="1"/>
</dbReference>
<evidence type="ECO:0000256" key="3">
    <source>
        <dbReference type="PROSITE-ProRule" id="PRU01091"/>
    </source>
</evidence>
<dbReference type="InterPro" id="IPR001867">
    <property type="entry name" value="OmpR/PhoB-type_DNA-bd"/>
</dbReference>
<gene>
    <name evidence="5" type="ORF">EV685_3016</name>
</gene>
<dbReference type="InterPro" id="IPR005158">
    <property type="entry name" value="BTAD"/>
</dbReference>
<feature type="domain" description="OmpR/PhoB-type" evidence="4">
    <location>
        <begin position="34"/>
        <end position="134"/>
    </location>
</feature>
<evidence type="ECO:0000313" key="5">
    <source>
        <dbReference type="EMBL" id="RZS53388.1"/>
    </source>
</evidence>
<dbReference type="SMART" id="SM00862">
    <property type="entry name" value="Trans_reg_C"/>
    <property type="match status" value="1"/>
</dbReference>
<evidence type="ECO:0000259" key="4">
    <source>
        <dbReference type="PROSITE" id="PS51755"/>
    </source>
</evidence>
<dbReference type="EMBL" id="SGWV01000010">
    <property type="protein sequence ID" value="RZS53388.1"/>
    <property type="molecule type" value="Genomic_DNA"/>
</dbReference>